<dbReference type="SUPFAM" id="SSF48576">
    <property type="entry name" value="Terpenoid synthases"/>
    <property type="match status" value="1"/>
</dbReference>
<evidence type="ECO:0000256" key="1">
    <source>
        <dbReference type="ARBA" id="ARBA00004684"/>
    </source>
</evidence>
<dbReference type="RefSeq" id="WP_255864977.1">
    <property type="nucleotide sequence ID" value="NZ_CP104263.1"/>
</dbReference>
<evidence type="ECO:0000313" key="5">
    <source>
        <dbReference type="Proteomes" id="UP001206924"/>
    </source>
</evidence>
<sequence>MAPEQGLSLYNAVARRTSAVLIRSYSTSFGLASRLLPARTRLQIETVYALVRLADEIVDGVAAAALVPRTEIGGLLDELEADTERALHTGYSVNLVVHAFALTAREAGIGTDLTRPFFASMRADLDQVEHTEASFNEYVYGSAEVIGLMCLQCFLDGVPLPDDQAKRLREGAQRLGAAFQKVNFLRDLAQDFEALGRSYFPGVTVAAFSEADKHRILDGIDADLLVSGAAVAELPANCRAAVALAQDLFGELARRLRNTPAEQLRTSRVRVPNPVKVRIAARAVLTRRVAGPAGLRHHGENPAVPGNERQP</sequence>
<evidence type="ECO:0000256" key="2">
    <source>
        <dbReference type="ARBA" id="ARBA00022679"/>
    </source>
</evidence>
<protein>
    <submittedName>
        <fullName evidence="4">Squalene/phytoene synthase family protein</fullName>
    </submittedName>
</protein>
<keyword evidence="5" id="KW-1185">Reference proteome</keyword>
<evidence type="ECO:0000256" key="3">
    <source>
        <dbReference type="SAM" id="MobiDB-lite"/>
    </source>
</evidence>
<name>A0ABT1NN83_9MICC</name>
<proteinExistence type="predicted"/>
<comment type="caution">
    <text evidence="4">The sequence shown here is derived from an EMBL/GenBank/DDBJ whole genome shotgun (WGS) entry which is preliminary data.</text>
</comment>
<evidence type="ECO:0000313" key="4">
    <source>
        <dbReference type="EMBL" id="MCQ1949178.1"/>
    </source>
</evidence>
<dbReference type="PANTHER" id="PTHR31480">
    <property type="entry name" value="BIFUNCTIONAL LYCOPENE CYCLASE/PHYTOENE SYNTHASE"/>
    <property type="match status" value="1"/>
</dbReference>
<reference evidence="4 5" key="1">
    <citation type="submission" date="2022-07" db="EMBL/GenBank/DDBJ databases">
        <title>Novel species in genus Arthrobacter.</title>
        <authorList>
            <person name="Liu Y."/>
        </authorList>
    </citation>
    <scope>NUCLEOTIDE SEQUENCE [LARGE SCALE GENOMIC DNA]</scope>
    <source>
        <strain evidence="5">zg-Y859</strain>
    </source>
</reference>
<dbReference type="SFLD" id="SFLDS00005">
    <property type="entry name" value="Isoprenoid_Synthase_Type_I"/>
    <property type="match status" value="1"/>
</dbReference>
<dbReference type="PROSITE" id="PS01045">
    <property type="entry name" value="SQUALEN_PHYTOEN_SYN_2"/>
    <property type="match status" value="1"/>
</dbReference>
<keyword evidence="2" id="KW-0808">Transferase</keyword>
<dbReference type="InterPro" id="IPR002060">
    <property type="entry name" value="Squ/phyt_synthse"/>
</dbReference>
<dbReference type="EMBL" id="JANFLP010000005">
    <property type="protein sequence ID" value="MCQ1949178.1"/>
    <property type="molecule type" value="Genomic_DNA"/>
</dbReference>
<comment type="pathway">
    <text evidence="1">Carotenoid biosynthesis; phytoene biosynthesis.</text>
</comment>
<gene>
    <name evidence="4" type="ORF">NNX28_04440</name>
</gene>
<dbReference type="Pfam" id="PF00494">
    <property type="entry name" value="SQS_PSY"/>
    <property type="match status" value="1"/>
</dbReference>
<organism evidence="4 5">
    <name type="scientific">Arthrobacter jinronghuae</name>
    <dbReference type="NCBI Taxonomy" id="2964609"/>
    <lineage>
        <taxon>Bacteria</taxon>
        <taxon>Bacillati</taxon>
        <taxon>Actinomycetota</taxon>
        <taxon>Actinomycetes</taxon>
        <taxon>Micrococcales</taxon>
        <taxon>Micrococcaceae</taxon>
        <taxon>Arthrobacter</taxon>
    </lineage>
</organism>
<dbReference type="Gene3D" id="1.10.600.10">
    <property type="entry name" value="Farnesyl Diphosphate Synthase"/>
    <property type="match status" value="1"/>
</dbReference>
<feature type="region of interest" description="Disordered" evidence="3">
    <location>
        <begin position="291"/>
        <end position="311"/>
    </location>
</feature>
<accession>A0ABT1NN83</accession>
<dbReference type="InterPro" id="IPR008949">
    <property type="entry name" value="Isoprenoid_synthase_dom_sf"/>
</dbReference>
<dbReference type="Proteomes" id="UP001206924">
    <property type="component" value="Unassembled WGS sequence"/>
</dbReference>
<dbReference type="SFLD" id="SFLDG01018">
    <property type="entry name" value="Squalene/Phytoene_Synthase_Lik"/>
    <property type="match status" value="1"/>
</dbReference>
<dbReference type="InterPro" id="IPR019845">
    <property type="entry name" value="Squalene/phytoene_synthase_CS"/>
</dbReference>